<sequence>MRATLVNQIGSNNPTKDKLTYNSSIDDVIPLDGASHGMLILQMIFNYTDCTVIININFSIHKIVPIIQQLLLNGIEVDKAKVDVIAKLPHPTTVKECVEAFQTLKRKLTEAPILIAPDWDLPFEIICDASDFAIGAVLGKRQEKHFRPIHYASKTITEAESNYTTTEKEMLAVARLLRWVLLLQEFTFKVIDTKGAENLAADHLSRLENPHQNVLEPKEINESFPLETLNLVSSRGNSSTLWFSDFATYHAWNFIVKGMSSQQKNKFFMDVKHYFWDDPFLFKICADQFIRRPFTISHVFPYGNVELSQPDGLNFKVNGHRLKHNFGEDIAKVVVPGLQTFPKLSDPKQALCERNSWILKTYAGYFSPVFIFSASIGNHISKSRIEKEAVKHVEILSTMDNEVGVTSPESTIQTQPSFEEYTPPVTYPEEVEKTLGTPIEVEPLNETKLEEVGLNCNHNTPFSSREVCSFDGPEPQPLLNSPSLDASLGDVIGPEPPIKPYSLDSSRIKNFNDDWRLKSKEVSPLGEELSLFYRPNEVERGRILEARRLESILQQQISRRMTPSHHDGLKSKVLSLTRGGMGKIVQMYLTHSDFDIQARRHHKVFDTVALPNLLGFLLRRLRSDAVLKILTPSLGIATPSPDTVQNSSRDFGVEM</sequence>
<gene>
    <name evidence="2" type="ORF">Tci_041854</name>
</gene>
<proteinExistence type="predicted"/>
<dbReference type="SUPFAM" id="SSF56672">
    <property type="entry name" value="DNA/RNA polymerases"/>
    <property type="match status" value="1"/>
</dbReference>
<comment type="caution">
    <text evidence="2">The sequence shown here is derived from an EMBL/GenBank/DDBJ whole genome shotgun (WGS) entry which is preliminary data.</text>
</comment>
<evidence type="ECO:0000259" key="1">
    <source>
        <dbReference type="Pfam" id="PF17919"/>
    </source>
</evidence>
<organism evidence="2">
    <name type="scientific">Tanacetum cinerariifolium</name>
    <name type="common">Dalmatian daisy</name>
    <name type="synonym">Chrysanthemum cinerariifolium</name>
    <dbReference type="NCBI Taxonomy" id="118510"/>
    <lineage>
        <taxon>Eukaryota</taxon>
        <taxon>Viridiplantae</taxon>
        <taxon>Streptophyta</taxon>
        <taxon>Embryophyta</taxon>
        <taxon>Tracheophyta</taxon>
        <taxon>Spermatophyta</taxon>
        <taxon>Magnoliopsida</taxon>
        <taxon>eudicotyledons</taxon>
        <taxon>Gunneridae</taxon>
        <taxon>Pentapetalae</taxon>
        <taxon>asterids</taxon>
        <taxon>campanulids</taxon>
        <taxon>Asterales</taxon>
        <taxon>Asteraceae</taxon>
        <taxon>Asteroideae</taxon>
        <taxon>Anthemideae</taxon>
        <taxon>Anthemidinae</taxon>
        <taxon>Tanacetum</taxon>
    </lineage>
</organism>
<keyword evidence="2" id="KW-0695">RNA-directed DNA polymerase</keyword>
<dbReference type="GO" id="GO:0003964">
    <property type="term" value="F:RNA-directed DNA polymerase activity"/>
    <property type="evidence" value="ECO:0007669"/>
    <property type="project" value="UniProtKB-KW"/>
</dbReference>
<feature type="domain" description="Reverse transcriptase/retrotransposon-derived protein RNase H-like" evidence="1">
    <location>
        <begin position="95"/>
        <end position="177"/>
    </location>
</feature>
<dbReference type="InterPro" id="IPR041577">
    <property type="entry name" value="RT_RNaseH_2"/>
</dbReference>
<dbReference type="CDD" id="cd09274">
    <property type="entry name" value="RNase_HI_RT_Ty3"/>
    <property type="match status" value="1"/>
</dbReference>
<reference evidence="2" key="1">
    <citation type="journal article" date="2019" name="Sci. Rep.">
        <title>Draft genome of Tanacetum cinerariifolium, the natural source of mosquito coil.</title>
        <authorList>
            <person name="Yamashiro T."/>
            <person name="Shiraishi A."/>
            <person name="Satake H."/>
            <person name="Nakayama K."/>
        </authorList>
    </citation>
    <scope>NUCLEOTIDE SEQUENCE</scope>
</reference>
<dbReference type="InterPro" id="IPR043502">
    <property type="entry name" value="DNA/RNA_pol_sf"/>
</dbReference>
<accession>A0A6L2M781</accession>
<keyword evidence="2" id="KW-0808">Transferase</keyword>
<keyword evidence="2" id="KW-0548">Nucleotidyltransferase</keyword>
<evidence type="ECO:0000313" key="2">
    <source>
        <dbReference type="EMBL" id="GEU69876.1"/>
    </source>
</evidence>
<dbReference type="AlphaFoldDB" id="A0A6L2M781"/>
<dbReference type="PANTHER" id="PTHR34072:SF57">
    <property type="entry name" value="RNA-DIRECTED DNA POLYMERASE"/>
    <property type="match status" value="1"/>
</dbReference>
<dbReference type="Pfam" id="PF17919">
    <property type="entry name" value="RT_RNaseH_2"/>
    <property type="match status" value="1"/>
</dbReference>
<name>A0A6L2M781_TANCI</name>
<dbReference type="Gene3D" id="3.10.20.370">
    <property type="match status" value="1"/>
</dbReference>
<dbReference type="PANTHER" id="PTHR34072">
    <property type="entry name" value="ENZYMATIC POLYPROTEIN-RELATED"/>
    <property type="match status" value="1"/>
</dbReference>
<dbReference type="EMBL" id="BKCJ010006015">
    <property type="protein sequence ID" value="GEU69876.1"/>
    <property type="molecule type" value="Genomic_DNA"/>
</dbReference>
<protein>
    <submittedName>
        <fullName evidence="2">Reverse transcriptase domain-containing protein</fullName>
    </submittedName>
</protein>